<name>A0ABZ2LI95_9BACT</name>
<dbReference type="SUPFAM" id="SSF52151">
    <property type="entry name" value="FabD/lysophospholipase-like"/>
    <property type="match status" value="4"/>
</dbReference>
<dbReference type="CDD" id="cd08952">
    <property type="entry name" value="KR_1_SDR_x"/>
    <property type="match status" value="1"/>
</dbReference>
<feature type="domain" description="Ketosynthase family 3 (KS3)" evidence="6">
    <location>
        <begin position="3468"/>
        <end position="3891"/>
    </location>
</feature>
<dbReference type="SUPFAM" id="SSF51735">
    <property type="entry name" value="NAD(P)-binding Rossmann-fold domains"/>
    <property type="match status" value="6"/>
</dbReference>
<dbReference type="InterPro" id="IPR009081">
    <property type="entry name" value="PP-bd_ACP"/>
</dbReference>
<dbReference type="InterPro" id="IPR020841">
    <property type="entry name" value="PKS_Beta-ketoAc_synthase_dom"/>
</dbReference>
<dbReference type="PANTHER" id="PTHR43775:SF51">
    <property type="entry name" value="INACTIVE PHENOLPHTHIOCEROL SYNTHESIS POLYKETIDE SYNTHASE TYPE I PKS1-RELATED"/>
    <property type="match status" value="1"/>
</dbReference>
<dbReference type="Pfam" id="PF22621">
    <property type="entry name" value="CurL-like_PKS_C"/>
    <property type="match status" value="1"/>
</dbReference>
<evidence type="ECO:0000256" key="4">
    <source>
        <dbReference type="PROSITE-ProRule" id="PRU01363"/>
    </source>
</evidence>
<dbReference type="CDD" id="cd08956">
    <property type="entry name" value="KR_3_FAS_SDR_x"/>
    <property type="match status" value="2"/>
</dbReference>
<dbReference type="InterPro" id="IPR001227">
    <property type="entry name" value="Ac_transferase_dom_sf"/>
</dbReference>
<dbReference type="InterPro" id="IPR049551">
    <property type="entry name" value="PKS_DH_C"/>
</dbReference>
<feature type="domain" description="Carrier" evidence="5">
    <location>
        <begin position="1835"/>
        <end position="1910"/>
    </location>
</feature>
<dbReference type="Pfam" id="PF16197">
    <property type="entry name" value="KAsynt_C_assoc"/>
    <property type="match status" value="3"/>
</dbReference>
<evidence type="ECO:0000259" key="5">
    <source>
        <dbReference type="PROSITE" id="PS50075"/>
    </source>
</evidence>
<dbReference type="InterPro" id="IPR016035">
    <property type="entry name" value="Acyl_Trfase/lysoPLipase"/>
</dbReference>
<keyword evidence="3" id="KW-0808">Transferase</keyword>
<dbReference type="Gene3D" id="3.30.70.3290">
    <property type="match status" value="4"/>
</dbReference>
<feature type="domain" description="Carrier" evidence="5">
    <location>
        <begin position="3365"/>
        <end position="3443"/>
    </location>
</feature>
<dbReference type="InterPro" id="IPR016039">
    <property type="entry name" value="Thiolase-like"/>
</dbReference>
<dbReference type="InterPro" id="IPR032821">
    <property type="entry name" value="PKS_assoc"/>
</dbReference>
<evidence type="ECO:0000256" key="3">
    <source>
        <dbReference type="ARBA" id="ARBA00022679"/>
    </source>
</evidence>
<dbReference type="Pfam" id="PF00698">
    <property type="entry name" value="Acyl_transf_1"/>
    <property type="match status" value="4"/>
</dbReference>
<dbReference type="InterPro" id="IPR014043">
    <property type="entry name" value="Acyl_transferase_dom"/>
</dbReference>
<keyword evidence="2" id="KW-0597">Phosphoprotein</keyword>
<dbReference type="InterPro" id="IPR050091">
    <property type="entry name" value="PKS_NRPS_Biosynth_Enz"/>
</dbReference>
<dbReference type="InterPro" id="IPR020806">
    <property type="entry name" value="PKS_PP-bd"/>
</dbReference>
<dbReference type="Pfam" id="PF08659">
    <property type="entry name" value="KR"/>
    <property type="match status" value="3"/>
</dbReference>
<feature type="region of interest" description="C-terminal hotdog fold" evidence="4">
    <location>
        <begin position="4502"/>
        <end position="4654"/>
    </location>
</feature>
<keyword evidence="1" id="KW-0596">Phosphopantetheine</keyword>
<dbReference type="SUPFAM" id="SSF47336">
    <property type="entry name" value="ACP-like"/>
    <property type="match status" value="4"/>
</dbReference>
<dbReference type="InterPro" id="IPR020807">
    <property type="entry name" value="PKS_DH"/>
</dbReference>
<evidence type="ECO:0000313" key="9">
    <source>
        <dbReference type="Proteomes" id="UP001374803"/>
    </source>
</evidence>
<dbReference type="Pfam" id="PF02801">
    <property type="entry name" value="Ketoacyl-synt_C"/>
    <property type="match status" value="3"/>
</dbReference>
<dbReference type="PROSITE" id="PS52004">
    <property type="entry name" value="KS3_2"/>
    <property type="match status" value="3"/>
</dbReference>
<dbReference type="Pfam" id="PF18369">
    <property type="entry name" value="PKS_DE"/>
    <property type="match status" value="1"/>
</dbReference>
<dbReference type="Pfam" id="PF14765">
    <property type="entry name" value="PS-DH"/>
    <property type="match status" value="1"/>
</dbReference>
<evidence type="ECO:0000256" key="1">
    <source>
        <dbReference type="ARBA" id="ARBA00022450"/>
    </source>
</evidence>
<dbReference type="InterPro" id="IPR036736">
    <property type="entry name" value="ACP-like_sf"/>
</dbReference>
<dbReference type="InterPro" id="IPR049552">
    <property type="entry name" value="PKS_DH_N"/>
</dbReference>
<dbReference type="Pfam" id="PF00109">
    <property type="entry name" value="ketoacyl-synt"/>
    <property type="match status" value="3"/>
</dbReference>
<dbReference type="Gene3D" id="3.40.47.10">
    <property type="match status" value="3"/>
</dbReference>
<evidence type="ECO:0000259" key="6">
    <source>
        <dbReference type="PROSITE" id="PS52004"/>
    </source>
</evidence>
<feature type="domain" description="Ketosynthase family 3 (KS3)" evidence="6">
    <location>
        <begin position="1929"/>
        <end position="2355"/>
    </location>
</feature>
<dbReference type="SMART" id="SM00826">
    <property type="entry name" value="PKS_DH"/>
    <property type="match status" value="1"/>
</dbReference>
<dbReference type="InterPro" id="IPR055123">
    <property type="entry name" value="SpnB-like_Rossmann"/>
</dbReference>
<dbReference type="Proteomes" id="UP001374803">
    <property type="component" value="Chromosome"/>
</dbReference>
<evidence type="ECO:0000256" key="2">
    <source>
        <dbReference type="ARBA" id="ARBA00022553"/>
    </source>
</evidence>
<dbReference type="InterPro" id="IPR018201">
    <property type="entry name" value="Ketoacyl_synth_AS"/>
</dbReference>
<reference evidence="8" key="1">
    <citation type="submission" date="2021-12" db="EMBL/GenBank/DDBJ databases">
        <title>Discovery of the Pendulisporaceae a myxobacterial family with distinct sporulation behavior and unique specialized metabolism.</title>
        <authorList>
            <person name="Garcia R."/>
            <person name="Popoff A."/>
            <person name="Bader C.D."/>
            <person name="Loehr J."/>
            <person name="Walesch S."/>
            <person name="Walt C."/>
            <person name="Boldt J."/>
            <person name="Bunk B."/>
            <person name="Haeckl F.J.F.P.J."/>
            <person name="Gunesch A.P."/>
            <person name="Birkelbach J."/>
            <person name="Nuebel U."/>
            <person name="Pietschmann T."/>
            <person name="Bach T."/>
            <person name="Mueller R."/>
        </authorList>
    </citation>
    <scope>NUCLEOTIDE SEQUENCE</scope>
    <source>
        <strain evidence="8">MSr11367</strain>
    </source>
</reference>
<dbReference type="Gene3D" id="1.10.1200.10">
    <property type="entry name" value="ACP-like"/>
    <property type="match status" value="4"/>
</dbReference>
<gene>
    <name evidence="8" type="ORF">LVJ94_26070</name>
</gene>
<sequence length="5255" mass="560841">MTAHSKSTPGSHHHEDDIRSWIASYLSERLGIDGRSIDPNERFTQYGLDSRGAVDLVSALGNVLGRTISPVWIWHHPTPAALARYLAVGAPEAAPVENVTATDEPMAIVGIACRFPGAPSPDAFWALLRGGIDAITEVPRDRWDPDALEGAESARWGGFLGRVDGFDPLFFGISPREARAMDPQQQLMLELSWEALEDARLVPEKLKGTQTGVFFGSIWDDHATLLYRQGVASITPHTVTGHHRSILANRVSYVLGVHGPSMTIDTACSASLVAIHLACESLRRGESSLAIAGGVNLTLAPESAIGMSEFGGLSPDGRCFTFDARANGYVRGEGGAVVVLKRLSRAIGDGDPIHAVIRGSAVNNGGAANGLTAPNPSAQEAVLRLACARAGVAPSEVQYVELHGTGTALGDPIEAAALGAVFGEGRAPHGPLRVGSAKTNIGHLEGAAGIAGLVKTVLCMKHREFVPSLHFDTPNPHIDFEAWKLAVETRVCAWPDTSRPRIAGVSSFGMGGTNCHVVLSEWDAPRAEMFASAASDESTLRANARAWLAGAANDGPREGPHRLAIVARSRGETERHLRGFLDGQAGVRVRQGHLETPSPRVVFVFAGQGVQWATMGRRLLHREPVFRKAIERCDRGIRAHLGWSLFDELSADASNSHLDAIDVSLPAIIAVEIAMSELWRSWGITPAAVVGHSGGEIAAAHVAGVLSLEDAMRTICAYGRLLRRIQGKGTMGVVGLPWDEAAAELTSYEGRLFRAIQHGADSTVVAGDAASLDGLFASLERRSLFCRRVAIDIAAHCPHVDAIRDDLLEALREVRPRTGALPIVSEVTGAPLDGRHFDAAHWVRNVREPALFATAIEHLLQGGFDTFVEVSPHPFALHAIASSLRHAGRQGIVLPSLRRDEDEHDVMLDTLGALFVRGAPVRWDALLPDAQTRSGPLPVLVSGKTEEALRAQATALGQWLSAHPDRRLVDVAASLATTRSHFAKREALVVSDRRELQDGLEAIARGEPPRDRSAGGLLAFLFAGQGSQHPGMGRSLYARFPAFRDAFDAVCSELDGRLGLSVRRVAFAECSGDAERLDQTVYTQTALFAVEVALFRLLASWKVHPDVLLGHSIGELVAGHVAGVLSLEDACTMVAARARLMQALPAGVMVALAASEGEVLERLAGYDAQVSVAAVNGPRSTVVAGDEDAVLRIASHFEKMGRRAVRLRVGHAFHSPHVRGMLQAFEGALRPLTFRPPQIPIVSNVTGRRVSGEEMASPDYWVRHVRDTVRFLDGVRALEGEGVLDFLEVGPGGALCALAHDGLSEEVREKAMLRPTLGKDRPELATLSSAIGALHTRGRTVDWKAFFEDSDARPIALPTYAFQRERQAPERTDLLHRVEWIATDTGASSSSTGPCVWLGDDGEYADWNALEAAVAAGADVPGTVVASWRSEGTDPVQAAHDASRRCLALLRGWIESDRFARSRLVVLTQRAIATWPDEDVLDLGAAALWGLVRTAQTEAPDRGIVLADVDDLATARDALPFIAGASQWALRHGRWRTPRIVRAEPSAASQARGSSMQEGIVLVTGGTGALGELVARHLVTQHGARHLVLASRHGDSAPGATSLRSDLEAAGVRVEFAACDVGDRDAVRALLASVPKDRCLGIVHAAGMIEDGLVNGLTDERLARVLRPKVDGSMHLHESTMDRELSFFVLFSSVAGLLGTAGQANYAAANAFVDALAQHRRAHGLPATSLAWGLWETSRGMGATLAPSDRARMARLGMTALTLEEALGLFDVALARPDALLVPARFEPDVRARQGTHPLLRPAAARTADAERPEENERAVWQGRLAELSAPDGDRALLELVRAEVGAVLGQRSGEAIEAGRPLAELGLGSLMALELTRRLRARTGVRLPATLLFDHPTPSALVERLRAELLEHGAKDAGSTAAPTAVADEPIAVVAMSCRFPGGVVTPADLWRLLEAGTDAIARVPDERGWNLDELFDPDPDAAGKTYVREGGFVDRVDGFDADFFGISPREAATMDPQQRLLLEIAWELFERAGMDPTSLHGSPTGTFVGINYNDYGARFLRVPDALEGHVGIGSAASVASGRIAYTFGLEGPAISVDTACSSSLVAIHLAAQALQRGECSLALAGGVTLMATPSTFVEFSRQRALSPDGRCKAFSSLADGTGWAEGAGLLLLEHLSDALRLGHPVLGLLRGSAVNQDGRSQGLTAPNGPAQQRVIRQALLRARLAPDDVDAVEAHGTGTSLGDPIEAHALLATYGAAHSPELPLWLGSLKSNIGHTQAAAGVAGVIKMLLAFQHRALPKTLHADSPSPHVDWSSGCLRLLTSHTPWPRSDRPRRAAVSSFGISGTNAHLILEEPPPHAESSPPATGGDVPLVLSAKSDGALRDQAARLRAHLVANPELDLADVAHSLVFSRAHFERRAVLVARERAALLDGLEALARGTSAPHLVRGEVALRGKLVFVFPGQGGQWAGMARSLFDESSVFRDQILACANALDPYLSAPLLDHLLPSADSPLSLDRVDVVQPLLFAVFVSLAALLRSLGVHPDAVVGHSQGEIAAAFVAGALSLDDAAKVVALRSRALASLARSGAMASVEASPAQLEPLLTPFGDDLSIAAVNSPRSTVLSGSQDAIDQLLCHLERDGVFARKVRVDYASHSHHVDPLRDALLEQLRDISPRSASLPLYSTVTGDVLLGTELGPDYWVQNLRQSVRFHDATSKLLDHQHRFFLEVSPHPVLALALSQSFDHTGIQACVSGTLRRDHGGLHRVMLSLSELLARGFQPDWPALLPKGNLVPLPTYPFQRTRFWLETPDTAPRNAWSARPEERRFWQAAERGDVDAVAAQIQVADEDRASLATVLPALATWRTQVRQEATIDSCRYRVAWRTMARPGHDDASGTWWLVHSAGASHHELVEAVRRGLAERGATVQDVAVEHMPAMAAGEKPRAILSFCGLDESPLPQEPGVPTGLALTLRLVQALGDAGIRAPLWSLTRGAVRADEGDPAPSPSQAMIWGLGRVVALEHPERWGGSIDLPEELDEGALASLVNACTGSHGEDQIALRARGWFTRRLVRAPLGVRAHRRPVAPRGTALVTGGTGGLGAQVARWLANRGVEHLVLVSRRGPKAPGAHDLIAELTGRGLRVTTAACDVADRRALATLLERLDAEGAAPSIVVHAAGMTQDRPLTGMSIAEVAAVLHAKVEGACHLDELIGERPLDAFVLFSSGAGVWGSGNQGAYAAANAFLDALAERRRASGKTGTAVAWGAWAEAGMARDEAVQARLRRRGLAAMSPDNALLALQHALEHDETAITVADIDWARFVPAFAGARAQPLIAEIPEAREALASLRHAPSPETAGASTSELLARFRTQTPDERSRDILDRVLAETAAVLGRTDARDLGPGAGFFDLGLDSLMALELRRRLQSATGVAMPATLAFDHPSPERVAAFLLESLGRMPGSSPPNDHGAEAVDRVVGTDEHAIAIVGIGLRLPGGVENLEDLWRFLERGGDAVGPLPRDRWDVDAFYDADPEARGKSYVRHGACLDRIDLFDAPFFGIRPTEAAHLDPQQRLLLEASWHALENTGIVPGSLRESLTGVFVGMGASDYASAREAADADVYAVAGSHASFGAGRLAFSLGLQGPALSVDTACSSSLVALHLACQSLRRRECHLALAAGVHVMASAQPFVMLSRTRALAPDGRCKTFSGLADGYGRGEGVVVLALERLADAQAQGHAVLALVRGSAVNHDGHSSAITAPNGSSQQKVLRAALGDAGLAPGDIDYVECHGTGTSLGDPIEMHALGAVHGTERDRPLRLGALKANIGHLEPASGLAGVAKVVTALRHEAWPPAIHSTPRNPLVDWDAHALEVVDTLQPWPARANGAPRRAGVSAFGLSGTNAHVVIEQAPKEAPREAARAPAFPLPFLVSAKSDDAVRAQAARLRAHLLERPDLTPRDVAHTLAVARSHFQRRAAIVAQDRHGLLEALDALARGGSVPGLVLGDDDERGPGKLAFLFSGQGSQRPAMGRALYDAFPVFRDALDDIRAHLDPLLELPLGDVLFAPTGSSLAESLDRTGFTQPALFALHVALFRLLESWGVRPDFLLGHSIGELSAAHVAGVFSLADACTLVATRARLLQTLPQGGAMFAVHATEDELRPFLVGRTHQVALAAVNSPFSCVVSGELAALEAIQRDFASRGRHVSRLRVSHAFHSPLVDPILDEFRAVARTIAFSPPRIPIVSNVSGRRADPDDLVSPEHWVRHLREPVRFSEAVSALDTAGVSTFFELGAGSTLCALAQQCLAEAGAGAFLPSLRGGAEEPFSLVSSVASVHARGHTVDWSAVFRPLSARLVSLPTYAFRGQRHWLDASPSMAGPRPDGPYPLSGQRIALSDGSVVHTLEIGPTVQGYLEDHAVYGRIVVPGAFYMAVLLAIAATHWPGCPVEIGDVQFVRALGFEHRESRVPLQVHLVPREGSGFAAAIRTQDGSGWTTHVTAGIDRFLGSPDASLARRALDSSLREGDADLSQFDAVLRALQIDWGPRWWWLRQANLVGERTGVGRLAAPEGVPLDDAPIPAGLIDNAFALELCCWTQDGARETANERAGGGVPRLPFAMERFVWYGHAATPSWAEHVLRAPSSPAADTTTSDLVFSDAHGMPVAHIDGFTTHRAPRDRFLHEPARRALHRVAWVPFTFESKAEANVDDWIELRSEHLPFETNKRFAPLPHGIVMTLLDGAGDLVRGAHRAVHDALAQLHVWLADERLAACHWVIVTRRAVSTRADEGAVDLIHAPVWGLVRAVQCEHPDRRITLVDIDDAEASMPTWIAAAASGEPQLALRGGTAYRPRIARVDADAKDGVAHRWDPNGTVLVTGGTGALGMQVARHLVAKHGVRHVVLASRRGRAAAGADALAGELEARGARVSIESCDVSDRAALERLLAAIPTAHPLTAVVHAAGTLDDGVLTALTPERVDRVLAPKLDAAVHLHQLTERRELSAFVLFSSLSGVLGNAGQASYAAANAFLDALASHRRSMGLPATSMAWGPWSEGGMAAHLKALDSRRMQRQGVLPLSIEDGLRLFDAALEHGEPLVVAAHFASPPRARPEPRTVANGAPQRVSLERRLSAMPEPERHRALLHLVNVEIALTFGLPSADAIAPKRPLQDYGMDSLVAIELRNRLNAATGLRLPATLLFDHATPSALTERLHTELALDTSPQETMLPPELESLESALAKGSFDERTRARVAARLRKLATAWGTPDTTGTSTELFDALDREFEEIGLDE</sequence>
<dbReference type="RefSeq" id="WP_394840346.1">
    <property type="nucleotide sequence ID" value="NZ_CP089929.1"/>
</dbReference>
<dbReference type="PROSITE" id="PS00606">
    <property type="entry name" value="KS3_1"/>
    <property type="match status" value="3"/>
</dbReference>
<dbReference type="SMART" id="SM00827">
    <property type="entry name" value="PKS_AT"/>
    <property type="match status" value="4"/>
</dbReference>
<feature type="active site" description="Proton donor; for dehydratase activity" evidence="4">
    <location>
        <position position="4559"/>
    </location>
</feature>
<dbReference type="NCBIfam" id="NF045894">
    <property type="entry name" value="PKS_plus_SDR"/>
    <property type="match status" value="1"/>
</dbReference>
<dbReference type="PANTHER" id="PTHR43775">
    <property type="entry name" value="FATTY ACID SYNTHASE"/>
    <property type="match status" value="1"/>
</dbReference>
<dbReference type="InterPro" id="IPR057326">
    <property type="entry name" value="KR_dom"/>
</dbReference>
<dbReference type="Gene3D" id="3.40.50.720">
    <property type="entry name" value="NAD(P)-binding Rossmann-like Domain"/>
    <property type="match status" value="3"/>
</dbReference>
<dbReference type="Gene3D" id="3.10.129.110">
    <property type="entry name" value="Polyketide synthase dehydratase"/>
    <property type="match status" value="1"/>
</dbReference>
<dbReference type="InterPro" id="IPR042104">
    <property type="entry name" value="PKS_dehydratase_sf"/>
</dbReference>
<dbReference type="InterPro" id="IPR013968">
    <property type="entry name" value="PKS_KR"/>
</dbReference>
<accession>A0ABZ2LI95</accession>
<dbReference type="Pfam" id="PF21089">
    <property type="entry name" value="PKS_DH_N"/>
    <property type="match status" value="1"/>
</dbReference>
<dbReference type="Pfam" id="PF22953">
    <property type="entry name" value="SpnB_Rossmann"/>
    <property type="match status" value="2"/>
</dbReference>
<dbReference type="InterPro" id="IPR049900">
    <property type="entry name" value="PKS_mFAS_DH"/>
</dbReference>
<dbReference type="Pfam" id="PF00550">
    <property type="entry name" value="PP-binding"/>
    <property type="match status" value="4"/>
</dbReference>
<dbReference type="SMART" id="SM00825">
    <property type="entry name" value="PKS_KS"/>
    <property type="match status" value="3"/>
</dbReference>
<feature type="domain" description="Ketosynthase family 3 (KS3)" evidence="6">
    <location>
        <begin position="103"/>
        <end position="521"/>
    </location>
</feature>
<dbReference type="CDD" id="cd00833">
    <property type="entry name" value="PKS"/>
    <property type="match status" value="3"/>
</dbReference>
<dbReference type="InterPro" id="IPR006162">
    <property type="entry name" value="Ppantetheine_attach_site"/>
</dbReference>
<feature type="region of interest" description="N-terminal hotdog fold" evidence="4">
    <location>
        <begin position="4362"/>
        <end position="4484"/>
    </location>
</feature>
<dbReference type="PROSITE" id="PS52019">
    <property type="entry name" value="PKS_MFAS_DH"/>
    <property type="match status" value="1"/>
</dbReference>
<dbReference type="InterPro" id="IPR036291">
    <property type="entry name" value="NAD(P)-bd_dom_sf"/>
</dbReference>
<dbReference type="Gene3D" id="3.40.366.10">
    <property type="entry name" value="Malonyl-Coenzyme A Acyl Carrier Protein, domain 2"/>
    <property type="match status" value="4"/>
</dbReference>
<dbReference type="EMBL" id="CP089983">
    <property type="protein sequence ID" value="WXB10674.1"/>
    <property type="molecule type" value="Genomic_DNA"/>
</dbReference>
<feature type="domain" description="Carrier" evidence="5">
    <location>
        <begin position="16"/>
        <end position="90"/>
    </location>
</feature>
<organism evidence="8 9">
    <name type="scientific">Pendulispora rubella</name>
    <dbReference type="NCBI Taxonomy" id="2741070"/>
    <lineage>
        <taxon>Bacteria</taxon>
        <taxon>Pseudomonadati</taxon>
        <taxon>Myxococcota</taxon>
        <taxon>Myxococcia</taxon>
        <taxon>Myxococcales</taxon>
        <taxon>Sorangiineae</taxon>
        <taxon>Pendulisporaceae</taxon>
        <taxon>Pendulispora</taxon>
    </lineage>
</organism>
<keyword evidence="9" id="KW-1185">Reference proteome</keyword>
<dbReference type="InterPro" id="IPR014031">
    <property type="entry name" value="Ketoacyl_synth_C"/>
</dbReference>
<evidence type="ECO:0000259" key="7">
    <source>
        <dbReference type="PROSITE" id="PS52019"/>
    </source>
</evidence>
<dbReference type="PROSITE" id="PS50075">
    <property type="entry name" value="CARRIER"/>
    <property type="match status" value="4"/>
</dbReference>
<protein>
    <submittedName>
        <fullName evidence="8">SDR family NAD(P)-dependent oxidoreductase</fullName>
    </submittedName>
</protein>
<dbReference type="PROSITE" id="PS00012">
    <property type="entry name" value="PHOSPHOPANTETHEINE"/>
    <property type="match status" value="2"/>
</dbReference>
<dbReference type="InterPro" id="IPR016036">
    <property type="entry name" value="Malonyl_transacylase_ACP-bd"/>
</dbReference>
<feature type="active site" description="Proton acceptor; for dehydratase activity" evidence="4">
    <location>
        <position position="4393"/>
    </location>
</feature>
<dbReference type="SMART" id="SM00823">
    <property type="entry name" value="PKS_PP"/>
    <property type="match status" value="4"/>
</dbReference>
<evidence type="ECO:0000313" key="8">
    <source>
        <dbReference type="EMBL" id="WXB10674.1"/>
    </source>
</evidence>
<dbReference type="SUPFAM" id="SSF53901">
    <property type="entry name" value="Thiolase-like"/>
    <property type="match status" value="3"/>
</dbReference>
<feature type="domain" description="PKS/mFAS DH" evidence="7">
    <location>
        <begin position="4362"/>
        <end position="4654"/>
    </location>
</feature>
<proteinExistence type="predicted"/>
<dbReference type="InterPro" id="IPR041618">
    <property type="entry name" value="PKS_DE"/>
</dbReference>
<dbReference type="SMART" id="SM01294">
    <property type="entry name" value="PKS_PP_betabranch"/>
    <property type="match status" value="2"/>
</dbReference>
<feature type="domain" description="Carrier" evidence="5">
    <location>
        <begin position="5107"/>
        <end position="5182"/>
    </location>
</feature>
<dbReference type="SMART" id="SM00822">
    <property type="entry name" value="PKS_KR"/>
    <property type="match status" value="3"/>
</dbReference>
<dbReference type="InterPro" id="IPR014030">
    <property type="entry name" value="Ketoacyl_synth_N"/>
</dbReference>
<dbReference type="SUPFAM" id="SSF55048">
    <property type="entry name" value="Probable ACP-binding domain of malonyl-CoA ACP transacylase"/>
    <property type="match status" value="4"/>
</dbReference>